<name>A0AAN8WI73_HALRR</name>
<dbReference type="InterPro" id="IPR024079">
    <property type="entry name" value="MetalloPept_cat_dom_sf"/>
</dbReference>
<evidence type="ECO:0000259" key="8">
    <source>
        <dbReference type="Pfam" id="PF01432"/>
    </source>
</evidence>
<keyword evidence="6 7" id="KW-0482">Metalloprotease</keyword>
<gene>
    <name evidence="9" type="ORF">SK128_022364</name>
</gene>
<feature type="domain" description="Peptidase M3A/M3B catalytic" evidence="8">
    <location>
        <begin position="81"/>
        <end position="531"/>
    </location>
</feature>
<evidence type="ECO:0000256" key="4">
    <source>
        <dbReference type="ARBA" id="ARBA00022801"/>
    </source>
</evidence>
<comment type="caution">
    <text evidence="9">The sequence shown here is derived from an EMBL/GenBank/DDBJ whole genome shotgun (WGS) entry which is preliminary data.</text>
</comment>
<dbReference type="InterPro" id="IPR024077">
    <property type="entry name" value="Neurolysin/TOP_dom2"/>
</dbReference>
<keyword evidence="3 7" id="KW-0479">Metal-binding</keyword>
<dbReference type="PANTHER" id="PTHR11804:SF83">
    <property type="entry name" value="LD37516P"/>
    <property type="match status" value="1"/>
</dbReference>
<dbReference type="Gene3D" id="3.40.390.10">
    <property type="entry name" value="Collagenase (Catalytic Domain)"/>
    <property type="match status" value="1"/>
</dbReference>
<proteinExistence type="inferred from homology"/>
<evidence type="ECO:0000256" key="1">
    <source>
        <dbReference type="ARBA" id="ARBA00006040"/>
    </source>
</evidence>
<sequence length="538" mass="62065">MELTPDKYQMLGLALTNLEKNKGEFKKKVVESTNRFSHRINDPNLMTDFPPSLLEKMAVDRSRTYQGPWDVTLQPHVYEGFLEYCPDTELRRNTYRAYNMRATNHVGREVNNDLHIEDIRMYRSDQAIALGFENFGQMSMETKMAGTVDNVLSMITSLFNKARTVQSKEMASLQKFSESRGFDLKLEAWDVPYWRRKQRRTVFNIDENQLKEYFPFNHVLQGLLELCSELFGISFEEVTLENSTTWHPDVRFFQVIDASGGHLSSFYLDPFKRPGEKLHTAVSAWMLGCRNRSDIAGTKPLANLVFNFTPPESKEKPSLLTFAEVNLLFQKFGQALQHLLTTVPYLEASGLTNIEWDAVEVCSYFLQNWLYEPSILERMSQHYESLLPLSGSSIQDIIGSRNHMAAYDLCSELYLAHLDMLLHTGKIHWTDLVKELWEMYRPFVLDKYDDHLCSSTAIIADVWAAAYYSHLWSRMVAADAFQAFKESEEEISETGARFRNTFLSLGGGCHSGEVFRRFRGRDPSPDALHELCGLNDRD</sequence>
<evidence type="ECO:0000256" key="2">
    <source>
        <dbReference type="ARBA" id="ARBA00022670"/>
    </source>
</evidence>
<evidence type="ECO:0000256" key="6">
    <source>
        <dbReference type="ARBA" id="ARBA00023049"/>
    </source>
</evidence>
<dbReference type="InterPro" id="IPR001567">
    <property type="entry name" value="Pept_M3A_M3B_dom"/>
</dbReference>
<dbReference type="AlphaFoldDB" id="A0AAN8WI73"/>
<dbReference type="Proteomes" id="UP001381693">
    <property type="component" value="Unassembled WGS sequence"/>
</dbReference>
<dbReference type="GO" id="GO:0046872">
    <property type="term" value="F:metal ion binding"/>
    <property type="evidence" value="ECO:0007669"/>
    <property type="project" value="UniProtKB-UniRule"/>
</dbReference>
<dbReference type="CDD" id="cd06456">
    <property type="entry name" value="M3A_DCP"/>
    <property type="match status" value="1"/>
</dbReference>
<evidence type="ECO:0000256" key="7">
    <source>
        <dbReference type="RuleBase" id="RU003435"/>
    </source>
</evidence>
<evidence type="ECO:0000313" key="9">
    <source>
        <dbReference type="EMBL" id="KAK7066526.1"/>
    </source>
</evidence>
<keyword evidence="10" id="KW-1185">Reference proteome</keyword>
<keyword evidence="4 7" id="KW-0378">Hydrolase</keyword>
<keyword evidence="2 7" id="KW-0645">Protease</keyword>
<dbReference type="PANTHER" id="PTHR11804">
    <property type="entry name" value="PROTEASE M3 THIMET OLIGOPEPTIDASE-RELATED"/>
    <property type="match status" value="1"/>
</dbReference>
<protein>
    <recommendedName>
        <fullName evidence="8">Peptidase M3A/M3B catalytic domain-containing protein</fullName>
    </recommendedName>
</protein>
<dbReference type="GO" id="GO:0004222">
    <property type="term" value="F:metalloendopeptidase activity"/>
    <property type="evidence" value="ECO:0007669"/>
    <property type="project" value="InterPro"/>
</dbReference>
<dbReference type="SUPFAM" id="SSF55486">
    <property type="entry name" value="Metalloproteases ('zincins'), catalytic domain"/>
    <property type="match status" value="1"/>
</dbReference>
<reference evidence="9 10" key="1">
    <citation type="submission" date="2023-11" db="EMBL/GenBank/DDBJ databases">
        <title>Halocaridina rubra genome assembly.</title>
        <authorList>
            <person name="Smith C."/>
        </authorList>
    </citation>
    <scope>NUCLEOTIDE SEQUENCE [LARGE SCALE GENOMIC DNA]</scope>
    <source>
        <strain evidence="9">EP-1</strain>
        <tissue evidence="9">Whole</tissue>
    </source>
</reference>
<dbReference type="EMBL" id="JAXCGZ010019150">
    <property type="protein sequence ID" value="KAK7066526.1"/>
    <property type="molecule type" value="Genomic_DNA"/>
</dbReference>
<dbReference type="GO" id="GO:0006508">
    <property type="term" value="P:proteolysis"/>
    <property type="evidence" value="ECO:0007669"/>
    <property type="project" value="UniProtKB-KW"/>
</dbReference>
<comment type="similarity">
    <text evidence="1 7">Belongs to the peptidase M3 family.</text>
</comment>
<evidence type="ECO:0000313" key="10">
    <source>
        <dbReference type="Proteomes" id="UP001381693"/>
    </source>
</evidence>
<dbReference type="InterPro" id="IPR045090">
    <property type="entry name" value="Pept_M3A_M3B"/>
</dbReference>
<comment type="cofactor">
    <cofactor evidence="7">
        <name>Zn(2+)</name>
        <dbReference type="ChEBI" id="CHEBI:29105"/>
    </cofactor>
    <text evidence="7">Binds 1 zinc ion.</text>
</comment>
<organism evidence="9 10">
    <name type="scientific">Halocaridina rubra</name>
    <name type="common">Hawaiian red shrimp</name>
    <dbReference type="NCBI Taxonomy" id="373956"/>
    <lineage>
        <taxon>Eukaryota</taxon>
        <taxon>Metazoa</taxon>
        <taxon>Ecdysozoa</taxon>
        <taxon>Arthropoda</taxon>
        <taxon>Crustacea</taxon>
        <taxon>Multicrustacea</taxon>
        <taxon>Malacostraca</taxon>
        <taxon>Eumalacostraca</taxon>
        <taxon>Eucarida</taxon>
        <taxon>Decapoda</taxon>
        <taxon>Pleocyemata</taxon>
        <taxon>Caridea</taxon>
        <taxon>Atyoidea</taxon>
        <taxon>Atyidae</taxon>
        <taxon>Halocaridina</taxon>
    </lineage>
</organism>
<evidence type="ECO:0000256" key="5">
    <source>
        <dbReference type="ARBA" id="ARBA00022833"/>
    </source>
</evidence>
<accession>A0AAN8WI73</accession>
<dbReference type="InterPro" id="IPR034005">
    <property type="entry name" value="M3A_DCP"/>
</dbReference>
<keyword evidence="5 7" id="KW-0862">Zinc</keyword>
<dbReference type="Gene3D" id="1.10.1370.10">
    <property type="entry name" value="Neurolysin, domain 3"/>
    <property type="match status" value="1"/>
</dbReference>
<evidence type="ECO:0000256" key="3">
    <source>
        <dbReference type="ARBA" id="ARBA00022723"/>
    </source>
</evidence>
<dbReference type="Pfam" id="PF01432">
    <property type="entry name" value="Peptidase_M3"/>
    <property type="match status" value="1"/>
</dbReference>